<evidence type="ECO:0000256" key="4">
    <source>
        <dbReference type="ARBA" id="ARBA00022741"/>
    </source>
</evidence>
<proteinExistence type="inferred from homology"/>
<dbReference type="InterPro" id="IPR014729">
    <property type="entry name" value="Rossmann-like_a/b/a_fold"/>
</dbReference>
<keyword evidence="6" id="KW-0061">Asparagine biosynthesis</keyword>
<comment type="similarity">
    <text evidence="2">Belongs to the asparagine synthetase family.</text>
</comment>
<name>A0ABW6WEV8_9ACTN</name>
<dbReference type="Pfam" id="PF00733">
    <property type="entry name" value="Asn_synthase"/>
    <property type="match status" value="1"/>
</dbReference>
<dbReference type="InterPro" id="IPR006426">
    <property type="entry name" value="Asn_synth_AEB"/>
</dbReference>
<evidence type="ECO:0000313" key="10">
    <source>
        <dbReference type="Proteomes" id="UP001602245"/>
    </source>
</evidence>
<evidence type="ECO:0000256" key="7">
    <source>
        <dbReference type="ARBA" id="ARBA00048741"/>
    </source>
</evidence>
<accession>A0ABW6WEV8</accession>
<evidence type="ECO:0000256" key="5">
    <source>
        <dbReference type="ARBA" id="ARBA00022840"/>
    </source>
</evidence>
<keyword evidence="4" id="KW-0547">Nucleotide-binding</keyword>
<dbReference type="PANTHER" id="PTHR43284">
    <property type="entry name" value="ASPARAGINE SYNTHETASE (GLUTAMINE-HYDROLYZING)"/>
    <property type="match status" value="1"/>
</dbReference>
<evidence type="ECO:0000256" key="6">
    <source>
        <dbReference type="ARBA" id="ARBA00022888"/>
    </source>
</evidence>
<protein>
    <recommendedName>
        <fullName evidence="3">asparagine synthase (glutamine-hydrolyzing)</fullName>
        <ecNumber evidence="3">6.3.5.4</ecNumber>
    </recommendedName>
</protein>
<evidence type="ECO:0000256" key="2">
    <source>
        <dbReference type="ARBA" id="ARBA00005752"/>
    </source>
</evidence>
<dbReference type="SUPFAM" id="SSF56235">
    <property type="entry name" value="N-terminal nucleophile aminohydrolases (Ntn hydrolases)"/>
    <property type="match status" value="1"/>
</dbReference>
<evidence type="ECO:0000256" key="1">
    <source>
        <dbReference type="ARBA" id="ARBA00005187"/>
    </source>
</evidence>
<comment type="caution">
    <text evidence="9">The sequence shown here is derived from an EMBL/GenBank/DDBJ whole genome shotgun (WGS) entry which is preliminary data.</text>
</comment>
<evidence type="ECO:0000256" key="3">
    <source>
        <dbReference type="ARBA" id="ARBA00012737"/>
    </source>
</evidence>
<dbReference type="EC" id="6.3.5.4" evidence="3"/>
<evidence type="ECO:0000259" key="8">
    <source>
        <dbReference type="PROSITE" id="PS51278"/>
    </source>
</evidence>
<keyword evidence="6" id="KW-0028">Amino-acid biosynthesis</keyword>
<comment type="pathway">
    <text evidence="1">Amino-acid biosynthesis; L-asparagine biosynthesis; L-asparagine from L-aspartate (L-Gln route): step 1/1.</text>
</comment>
<reference evidence="9 10" key="1">
    <citation type="submission" date="2024-10" db="EMBL/GenBank/DDBJ databases">
        <title>The Natural Products Discovery Center: Release of the First 8490 Sequenced Strains for Exploring Actinobacteria Biosynthetic Diversity.</title>
        <authorList>
            <person name="Kalkreuter E."/>
            <person name="Kautsar S.A."/>
            <person name="Yang D."/>
            <person name="Bader C.D."/>
            <person name="Teijaro C.N."/>
            <person name="Fluegel L."/>
            <person name="Davis C.M."/>
            <person name="Simpson J.R."/>
            <person name="Lauterbach L."/>
            <person name="Steele A.D."/>
            <person name="Gui C."/>
            <person name="Meng S."/>
            <person name="Li G."/>
            <person name="Viehrig K."/>
            <person name="Ye F."/>
            <person name="Su P."/>
            <person name="Kiefer A.F."/>
            <person name="Nichols A."/>
            <person name="Cepeda A.J."/>
            <person name="Yan W."/>
            <person name="Fan B."/>
            <person name="Jiang Y."/>
            <person name="Adhikari A."/>
            <person name="Zheng C.-J."/>
            <person name="Schuster L."/>
            <person name="Cowan T.M."/>
            <person name="Smanski M.J."/>
            <person name="Chevrette M.G."/>
            <person name="De Carvalho L.P.S."/>
            <person name="Shen B."/>
        </authorList>
    </citation>
    <scope>NUCLEOTIDE SEQUENCE [LARGE SCALE GENOMIC DNA]</scope>
    <source>
        <strain evidence="9 10">NPDC000087</strain>
    </source>
</reference>
<dbReference type="Pfam" id="PF13537">
    <property type="entry name" value="GATase_7"/>
    <property type="match status" value="1"/>
</dbReference>
<sequence length="591" mass="63806">MAMSGWVNAPTDLRDERATFAAMTTAAGPVPAGPILLRLGRDAGFCSQGPHTGYADWRHPERPDPDIAVAIEGRLSNRHVLADQLGQCRVLASDADLLLHAYRRWGQFLVDRIDGVYAIAIWDQLRRQLLLIRDPLGVKTFFYQLMRDGSVAFATKIRGLLAHPRIEPVVTRDGLNELITLGPARTPGHAVINGMHELQPGHLTQVTPGRFRSHRHFHWQAEGPDTEIDEAAAATIVRRVVAESTAALRDQADTAVLLSGGIASAAAAACTTPNASIDVRRTAYTLTLAGPWGLPPGIGADVTAAARVARHLHLDYHLVTAGADLLTDLAAATRRIRDLPGDASLDAPLFALLSQAASTATGVITGAGANAVFGWDAPGSPGGIGFPWQRYDAAPVNLLSADARLHLLPTAYAKQRLGEAVAAIPAPAGVGETRRAWRRNAYLTLSQGLPAKLRRLDELASAVGLSVHSPLADWRLTEHTLRMPEPVRQLNGVRLGLLRHAVADLLPASVTWLPGRAFPGANLLPGWRADQRDRMLAVLADTSQPLQPLLDPDQIRPLLARTPEHAHARHSAIAYLLEINAWLTRHRIHLT</sequence>
<dbReference type="EMBL" id="JBIAZU010000003">
    <property type="protein sequence ID" value="MFF5291834.1"/>
    <property type="molecule type" value="Genomic_DNA"/>
</dbReference>
<comment type="catalytic activity">
    <reaction evidence="7">
        <text>L-aspartate + L-glutamine + ATP + H2O = L-asparagine + L-glutamate + AMP + diphosphate + H(+)</text>
        <dbReference type="Rhea" id="RHEA:12228"/>
        <dbReference type="ChEBI" id="CHEBI:15377"/>
        <dbReference type="ChEBI" id="CHEBI:15378"/>
        <dbReference type="ChEBI" id="CHEBI:29985"/>
        <dbReference type="ChEBI" id="CHEBI:29991"/>
        <dbReference type="ChEBI" id="CHEBI:30616"/>
        <dbReference type="ChEBI" id="CHEBI:33019"/>
        <dbReference type="ChEBI" id="CHEBI:58048"/>
        <dbReference type="ChEBI" id="CHEBI:58359"/>
        <dbReference type="ChEBI" id="CHEBI:456215"/>
        <dbReference type="EC" id="6.3.5.4"/>
    </reaction>
</comment>
<keyword evidence="10" id="KW-1185">Reference proteome</keyword>
<dbReference type="PROSITE" id="PS51278">
    <property type="entry name" value="GATASE_TYPE_2"/>
    <property type="match status" value="1"/>
</dbReference>
<organism evidence="9 10">
    <name type="scientific">Paractinoplanes globisporus</name>
    <dbReference type="NCBI Taxonomy" id="113565"/>
    <lineage>
        <taxon>Bacteria</taxon>
        <taxon>Bacillati</taxon>
        <taxon>Actinomycetota</taxon>
        <taxon>Actinomycetes</taxon>
        <taxon>Micromonosporales</taxon>
        <taxon>Micromonosporaceae</taxon>
        <taxon>Paractinoplanes</taxon>
    </lineage>
</organism>
<dbReference type="Gene3D" id="3.40.50.620">
    <property type="entry name" value="HUPs"/>
    <property type="match status" value="1"/>
</dbReference>
<evidence type="ECO:0000313" key="9">
    <source>
        <dbReference type="EMBL" id="MFF5291834.1"/>
    </source>
</evidence>
<dbReference type="Gene3D" id="3.60.20.10">
    <property type="entry name" value="Glutamine Phosphoribosylpyrophosphate, subunit 1, domain 1"/>
    <property type="match status" value="1"/>
</dbReference>
<keyword evidence="5" id="KW-0067">ATP-binding</keyword>
<dbReference type="Proteomes" id="UP001602245">
    <property type="component" value="Unassembled WGS sequence"/>
</dbReference>
<dbReference type="SUPFAM" id="SSF52402">
    <property type="entry name" value="Adenine nucleotide alpha hydrolases-like"/>
    <property type="match status" value="1"/>
</dbReference>
<dbReference type="PIRSF" id="PIRSF001589">
    <property type="entry name" value="Asn_synthetase_glu-h"/>
    <property type="match status" value="1"/>
</dbReference>
<feature type="domain" description="Glutamine amidotransferase type-2" evidence="8">
    <location>
        <begin position="1"/>
        <end position="209"/>
    </location>
</feature>
<dbReference type="InterPro" id="IPR029055">
    <property type="entry name" value="Ntn_hydrolases_N"/>
</dbReference>
<dbReference type="InterPro" id="IPR017932">
    <property type="entry name" value="GATase_2_dom"/>
</dbReference>
<dbReference type="RefSeq" id="WP_020511700.1">
    <property type="nucleotide sequence ID" value="NZ_JBIAZU010000003.1"/>
</dbReference>
<gene>
    <name evidence="9" type="ORF">ACFY35_20530</name>
</gene>
<dbReference type="InterPro" id="IPR051786">
    <property type="entry name" value="ASN_synthetase/amidase"/>
</dbReference>
<dbReference type="PANTHER" id="PTHR43284:SF1">
    <property type="entry name" value="ASPARAGINE SYNTHETASE"/>
    <property type="match status" value="1"/>
</dbReference>
<dbReference type="InterPro" id="IPR001962">
    <property type="entry name" value="Asn_synthase"/>
</dbReference>